<dbReference type="Proteomes" id="UP001050975">
    <property type="component" value="Unassembled WGS sequence"/>
</dbReference>
<dbReference type="PANTHER" id="PTHR10543">
    <property type="entry name" value="BETA-CAROTENE DIOXYGENASE"/>
    <property type="match status" value="1"/>
</dbReference>
<evidence type="ECO:0000256" key="2">
    <source>
        <dbReference type="ARBA" id="ARBA00022723"/>
    </source>
</evidence>
<gene>
    <name evidence="5" type="ORF">MiSe_56720</name>
</gene>
<proteinExistence type="inferred from homology"/>
<evidence type="ECO:0000313" key="5">
    <source>
        <dbReference type="EMBL" id="GET40860.1"/>
    </source>
</evidence>
<evidence type="ECO:0000256" key="4">
    <source>
        <dbReference type="PIRSR" id="PIRSR604294-1"/>
    </source>
</evidence>
<organism evidence="5 6">
    <name type="scientific">Microseira wollei NIES-4236</name>
    <dbReference type="NCBI Taxonomy" id="2530354"/>
    <lineage>
        <taxon>Bacteria</taxon>
        <taxon>Bacillati</taxon>
        <taxon>Cyanobacteriota</taxon>
        <taxon>Cyanophyceae</taxon>
        <taxon>Oscillatoriophycideae</taxon>
        <taxon>Aerosakkonematales</taxon>
        <taxon>Aerosakkonemataceae</taxon>
        <taxon>Microseira</taxon>
    </lineage>
</organism>
<feature type="binding site" evidence="4">
    <location>
        <position position="168"/>
    </location>
    <ligand>
        <name>Fe cation</name>
        <dbReference type="ChEBI" id="CHEBI:24875"/>
        <note>catalytic</note>
    </ligand>
</feature>
<evidence type="ECO:0000256" key="1">
    <source>
        <dbReference type="ARBA" id="ARBA00006787"/>
    </source>
</evidence>
<keyword evidence="3 4" id="KW-0408">Iron</keyword>
<dbReference type="InterPro" id="IPR004294">
    <property type="entry name" value="Carotenoid_Oase"/>
</dbReference>
<comment type="caution">
    <text evidence="5">The sequence shown here is derived from an EMBL/GenBank/DDBJ whole genome shotgun (WGS) entry which is preliminary data.</text>
</comment>
<feature type="binding site" evidence="4">
    <location>
        <position position="217"/>
    </location>
    <ligand>
        <name>Fe cation</name>
        <dbReference type="ChEBI" id="CHEBI:24875"/>
        <note>catalytic</note>
    </ligand>
</feature>
<dbReference type="EMBL" id="BLAY01000102">
    <property type="protein sequence ID" value="GET40860.1"/>
    <property type="molecule type" value="Genomic_DNA"/>
</dbReference>
<dbReference type="GO" id="GO:0016121">
    <property type="term" value="P:carotene catabolic process"/>
    <property type="evidence" value="ECO:0007669"/>
    <property type="project" value="TreeGrafter"/>
</dbReference>
<dbReference type="RefSeq" id="WP_226587049.1">
    <property type="nucleotide sequence ID" value="NZ_BLAY01000102.1"/>
</dbReference>
<comment type="similarity">
    <text evidence="1">Belongs to the carotenoid oxygenase family.</text>
</comment>
<comment type="cofactor">
    <cofactor evidence="4">
        <name>Fe(2+)</name>
        <dbReference type="ChEBI" id="CHEBI:29033"/>
    </cofactor>
    <text evidence="4">Binds 1 Fe(2+) ion per subunit.</text>
</comment>
<keyword evidence="6" id="KW-1185">Reference proteome</keyword>
<feature type="binding site" evidence="4">
    <location>
        <position position="283"/>
    </location>
    <ligand>
        <name>Fe cation</name>
        <dbReference type="ChEBI" id="CHEBI:24875"/>
        <note>catalytic</note>
    </ligand>
</feature>
<feature type="binding site" evidence="4">
    <location>
        <position position="458"/>
    </location>
    <ligand>
        <name>Fe cation</name>
        <dbReference type="ChEBI" id="CHEBI:24875"/>
        <note>catalytic</note>
    </ligand>
</feature>
<dbReference type="Pfam" id="PF03055">
    <property type="entry name" value="RPE65"/>
    <property type="match status" value="1"/>
</dbReference>
<evidence type="ECO:0000256" key="3">
    <source>
        <dbReference type="ARBA" id="ARBA00023004"/>
    </source>
</evidence>
<accession>A0AAV3XIP4</accession>
<reference evidence="5" key="1">
    <citation type="submission" date="2019-10" db="EMBL/GenBank/DDBJ databases">
        <title>Draft genome sequece of Microseira wollei NIES-4236.</title>
        <authorList>
            <person name="Yamaguchi H."/>
            <person name="Suzuki S."/>
            <person name="Kawachi M."/>
        </authorList>
    </citation>
    <scope>NUCLEOTIDE SEQUENCE</scope>
    <source>
        <strain evidence="5">NIES-4236</strain>
    </source>
</reference>
<dbReference type="AlphaFoldDB" id="A0AAV3XIP4"/>
<sequence length="471" mass="53451">MTTSIINPYLSGNFAPVKEEITAENLQIIGELPSNFSGLFLRSGPNPQFPPIGRYHWFDGDGMVHGVLFSNGKASYRNRYVRTKAFEKEREAGQAIWTGCLEPLQKNNLPPSRFSVFKNTANTTPIWHAGKLLALCEGQEPYILTVPDLETIGSYDYNGKLTHPLCAHPKIDPETEEMMVIGYSMWQKPYLKYSIISANGELLKTVPIDLPRPVMMHDFAITENYTIILDLPLTLNPSPQRVSAGEPWHSFRSNLPSRIGIFKRYGDSDSIRWFEGPAFYIPHTLNAYEEGDEIVMIATRVSAMGISTTVGEPIFYGGQPQLYEWRFNLRTGEWREKMLDDVPAEYPVINERRHGRKNQYGYMSKIATDREYSFNGLIKYDFIRGESQTYEFASGCYNVASVFAPNVTGTAEDDGWLITYVYNEDSKNSELAILDARNIQAGPVARILMPQRVPNGFHCHWVSEAQLHLSK</sequence>
<dbReference type="GO" id="GO:0010436">
    <property type="term" value="F:carotenoid dioxygenase activity"/>
    <property type="evidence" value="ECO:0007669"/>
    <property type="project" value="TreeGrafter"/>
</dbReference>
<dbReference type="GO" id="GO:0046872">
    <property type="term" value="F:metal ion binding"/>
    <property type="evidence" value="ECO:0007669"/>
    <property type="project" value="UniProtKB-KW"/>
</dbReference>
<dbReference type="PANTHER" id="PTHR10543:SF142">
    <property type="entry name" value="OS06G0162550 PROTEIN"/>
    <property type="match status" value="1"/>
</dbReference>
<name>A0AAV3XIP4_9CYAN</name>
<protein>
    <submittedName>
        <fullName evidence="5">Carotenoid oxygenase</fullName>
    </submittedName>
</protein>
<keyword evidence="2 4" id="KW-0479">Metal-binding</keyword>
<evidence type="ECO:0000313" key="6">
    <source>
        <dbReference type="Proteomes" id="UP001050975"/>
    </source>
</evidence>